<name>C2E6W6_LACJH</name>
<dbReference type="SUPFAM" id="SSF52266">
    <property type="entry name" value="SGNH hydrolase"/>
    <property type="match status" value="1"/>
</dbReference>
<dbReference type="EMBL" id="ACGR01000041">
    <property type="protein sequence ID" value="EEJ59334.1"/>
    <property type="molecule type" value="Genomic_DNA"/>
</dbReference>
<evidence type="ECO:0000259" key="1">
    <source>
        <dbReference type="Pfam" id="PF13472"/>
    </source>
</evidence>
<dbReference type="HOGENOM" id="CLU_287118_0_0_9"/>
<comment type="caution">
    <text evidence="2">The sequence shown here is derived from an EMBL/GenBank/DDBJ whole genome shotgun (WGS) entry which is preliminary data.</text>
</comment>
<dbReference type="CDD" id="cd00229">
    <property type="entry name" value="SGNH_hydrolase"/>
    <property type="match status" value="1"/>
</dbReference>
<dbReference type="Gene3D" id="3.40.50.1110">
    <property type="entry name" value="SGNH hydrolase"/>
    <property type="match status" value="1"/>
</dbReference>
<sequence length="1005" mass="113127">MTMTSVNHGEPYFLKADISKAGQSSASINDYIKMRVADNGKILPVQWYDQGRVMNVNGMIPFMEGAVGQWHTDDDNNIVMAPDADYRDWQGSTANTRDGGWADYILTDQMFTQKGIFYGKIGLMDGNGRRLTSIDIWFRVLGDDVMFGLTQKYYSDRVEKLIRQIQDEADANFKLLQQKYDQEVSEHSNALTSSTAELNKLAVTAGSIRSEITAKNFVEYADFVKSNDSIRNAIDDRLQHISLVPETFASLDDLKAKYPDGKDGLFRVDQEGYIWRNGNWTSIGALSTTTVSDADYTQRIGSFMFFSAPDDRVEITEKHNAETNEYTGTISIPSGVLIYVNDDGKFKKISTLKLDYSYNQQDVDANGMLTLYFDNNSKLYMSYKPERRNDVKLFSIYQSKIYGGININHIYINGIAAGGWSQKNKIAKAIPYTGDEKIYITVSDFNYSVDIPKTVNFIDDGGQHWPYLNGTQHLEYQGNGTTVISLFLNKDSSSFYLDTKAHQSDDFFVASLYNAHAYGSSSDDIVVNGIDNGGFGSNSVNGYSMLLPMYEDDNHISVEFDQSNWKYNISYPEINVIETNSGKHYVSKAGTATGQGDGSTTLNVYFDVETQNLYIDTLGHRSTDVMIATLYGAYAYGQDVRAFVVNGIDNGGFGQVYKPYTLTDWRIDAYAGQEVNIVWLGDSTFEGFKVKDVNNVAANYINQLLINDFPKVRSYNCSKGGWTTRQLADNFDNLTKDVPNMKLILIGGGINDRENIADSRKALDEIVKKVQRKQIVPIICTTQASALLYANQSEGGDWTLEQDWYAKINEMRRIYAKEHNVMLIDLEKYDTKFIEYGPNKLSEMFDDQMHGHDPIHKFEAQLVMSCLAKDHVDIIEEDTPVTVTTMKARSDSTYNLTSQELDDSALNSKGFKARMSRQNVSQDLTILDYQFFIPAGYKKYYLNGYNLGDPVSVGVNGEKSTLSTTEQIKELEPGYYHILVKPTTDKFDFVGLRIEGGTVNEAQAN</sequence>
<dbReference type="Proteomes" id="UP000003491">
    <property type="component" value="Unassembled WGS sequence"/>
</dbReference>
<evidence type="ECO:0000313" key="2">
    <source>
        <dbReference type="EMBL" id="EEJ59334.1"/>
    </source>
</evidence>
<feature type="domain" description="SGNH hydrolase-type esterase" evidence="1">
    <location>
        <begin position="680"/>
        <end position="850"/>
    </location>
</feature>
<dbReference type="InterPro" id="IPR036514">
    <property type="entry name" value="SGNH_hydro_sf"/>
</dbReference>
<dbReference type="Pfam" id="PF13472">
    <property type="entry name" value="Lipase_GDSL_2"/>
    <property type="match status" value="1"/>
</dbReference>
<reference evidence="2 3" key="1">
    <citation type="submission" date="2009-01" db="EMBL/GenBank/DDBJ databases">
        <authorList>
            <person name="Qin X."/>
            <person name="Bachman B."/>
            <person name="Battles P."/>
            <person name="Bell A."/>
            <person name="Bess C."/>
            <person name="Bickham C."/>
            <person name="Chaboub L."/>
            <person name="Chen D."/>
            <person name="Coyle M."/>
            <person name="Deiros D.R."/>
            <person name="Dinh H."/>
            <person name="Forbes L."/>
            <person name="Fowler G."/>
            <person name="Francisco L."/>
            <person name="Fu Q."/>
            <person name="Gubbala S."/>
            <person name="Hale W."/>
            <person name="Han Y."/>
            <person name="Hemphill L."/>
            <person name="Highlander S.K."/>
            <person name="Hirani K."/>
            <person name="Hogues M."/>
            <person name="Jackson L."/>
            <person name="Jakkamsetti A."/>
            <person name="Javaid M."/>
            <person name="Jiang H."/>
            <person name="Korchina V."/>
            <person name="Kovar C."/>
            <person name="Lara F."/>
            <person name="Lee S."/>
            <person name="Mata R."/>
            <person name="Mathew T."/>
            <person name="Moen C."/>
            <person name="Morales K."/>
            <person name="Munidasa M."/>
            <person name="Nazareth L."/>
            <person name="Ngo R."/>
            <person name="Nguyen L."/>
            <person name="Okwuonu G."/>
            <person name="Ongeri F."/>
            <person name="Patil S."/>
            <person name="Petrosino J."/>
            <person name="Pham C."/>
            <person name="Pham P."/>
            <person name="Pu L.-L."/>
            <person name="Puazo M."/>
            <person name="Raj R."/>
            <person name="Reid J."/>
            <person name="Rouhana J."/>
            <person name="Saada N."/>
            <person name="Shang Y."/>
            <person name="Simmons D."/>
            <person name="Thornton R."/>
            <person name="Warren J."/>
            <person name="Weissenberger G."/>
            <person name="Zhang J."/>
            <person name="Zhang L."/>
            <person name="Zhou C."/>
            <person name="Zhu D."/>
            <person name="Muzny D."/>
            <person name="Worley K."/>
            <person name="Gibbs R."/>
        </authorList>
    </citation>
    <scope>NUCLEOTIDE SEQUENCE [LARGE SCALE GENOMIC DNA]</scope>
    <source>
        <strain evidence="2 3">ATCC 33200</strain>
    </source>
</reference>
<evidence type="ECO:0000313" key="3">
    <source>
        <dbReference type="Proteomes" id="UP000003491"/>
    </source>
</evidence>
<dbReference type="InterPro" id="IPR013830">
    <property type="entry name" value="SGNH_hydro"/>
</dbReference>
<dbReference type="AlphaFoldDB" id="C2E6W6"/>
<organism evidence="2 3">
    <name type="scientific">Lactobacillus johnsonii ATCC 33200</name>
    <dbReference type="NCBI Taxonomy" id="525330"/>
    <lineage>
        <taxon>Bacteria</taxon>
        <taxon>Bacillati</taxon>
        <taxon>Bacillota</taxon>
        <taxon>Bacilli</taxon>
        <taxon>Lactobacillales</taxon>
        <taxon>Lactobacillaceae</taxon>
        <taxon>Lactobacillus</taxon>
    </lineage>
</organism>
<gene>
    <name evidence="2" type="ORF">HMPREF0528_1490</name>
</gene>
<proteinExistence type="predicted"/>
<accession>C2E6W6</accession>
<dbReference type="RefSeq" id="WP_004895172.1">
    <property type="nucleotide sequence ID" value="NZ_AZCY01000001.1"/>
</dbReference>
<protein>
    <recommendedName>
        <fullName evidence="1">SGNH hydrolase-type esterase domain-containing protein</fullName>
    </recommendedName>
</protein>